<gene>
    <name evidence="8" type="ORF">GGR24_003411</name>
</gene>
<dbReference type="InterPro" id="IPR013249">
    <property type="entry name" value="RNA_pol_sigma70_r4_t2"/>
</dbReference>
<dbReference type="Gene3D" id="1.10.10.10">
    <property type="entry name" value="Winged helix-like DNA-binding domain superfamily/Winged helix DNA-binding domain"/>
    <property type="match status" value="1"/>
</dbReference>
<dbReference type="InterPro" id="IPR013324">
    <property type="entry name" value="RNA_pol_sigma_r3/r4-like"/>
</dbReference>
<evidence type="ECO:0000256" key="4">
    <source>
        <dbReference type="ARBA" id="ARBA00023125"/>
    </source>
</evidence>
<comment type="similarity">
    <text evidence="1">Belongs to the sigma-70 factor family. ECF subfamily.</text>
</comment>
<dbReference type="InterPro" id="IPR039425">
    <property type="entry name" value="RNA_pol_sigma-70-like"/>
</dbReference>
<evidence type="ECO:0000313" key="8">
    <source>
        <dbReference type="EMBL" id="MBB3974724.1"/>
    </source>
</evidence>
<proteinExistence type="inferred from homology"/>
<dbReference type="SUPFAM" id="SSF88659">
    <property type="entry name" value="Sigma3 and sigma4 domains of RNA polymerase sigma factors"/>
    <property type="match status" value="1"/>
</dbReference>
<dbReference type="GO" id="GO:0003677">
    <property type="term" value="F:DNA binding"/>
    <property type="evidence" value="ECO:0007669"/>
    <property type="project" value="UniProtKB-KW"/>
</dbReference>
<keyword evidence="2" id="KW-0805">Transcription regulation</keyword>
<comment type="caution">
    <text evidence="8">The sequence shown here is derived from an EMBL/GenBank/DDBJ whole genome shotgun (WGS) entry which is preliminary data.</text>
</comment>
<dbReference type="SUPFAM" id="SSF88946">
    <property type="entry name" value="Sigma2 domain of RNA polymerase sigma factors"/>
    <property type="match status" value="1"/>
</dbReference>
<dbReference type="InterPro" id="IPR007627">
    <property type="entry name" value="RNA_pol_sigma70_r2"/>
</dbReference>
<dbReference type="Gene3D" id="1.10.1740.10">
    <property type="match status" value="1"/>
</dbReference>
<evidence type="ECO:0000259" key="6">
    <source>
        <dbReference type="Pfam" id="PF04542"/>
    </source>
</evidence>
<dbReference type="InterPro" id="IPR013325">
    <property type="entry name" value="RNA_pol_sigma_r2"/>
</dbReference>
<evidence type="ECO:0000256" key="2">
    <source>
        <dbReference type="ARBA" id="ARBA00023015"/>
    </source>
</evidence>
<reference evidence="8 9" key="1">
    <citation type="submission" date="2020-08" db="EMBL/GenBank/DDBJ databases">
        <title>Genomic Encyclopedia of Type Strains, Phase IV (KMG-IV): sequencing the most valuable type-strain genomes for metagenomic binning, comparative biology and taxonomic classification.</title>
        <authorList>
            <person name="Goeker M."/>
        </authorList>
    </citation>
    <scope>NUCLEOTIDE SEQUENCE [LARGE SCALE GENOMIC DNA]</scope>
    <source>
        <strain evidence="8 9">DSM 25481</strain>
    </source>
</reference>
<feature type="domain" description="RNA polymerase sigma factor 70 region 4 type 2" evidence="7">
    <location>
        <begin position="122"/>
        <end position="174"/>
    </location>
</feature>
<dbReference type="NCBIfam" id="NF009165">
    <property type="entry name" value="PRK12512.1"/>
    <property type="match status" value="1"/>
</dbReference>
<dbReference type="InterPro" id="IPR036388">
    <property type="entry name" value="WH-like_DNA-bd_sf"/>
</dbReference>
<keyword evidence="4" id="KW-0238">DNA-binding</keyword>
<keyword evidence="9" id="KW-1185">Reference proteome</keyword>
<dbReference type="PANTHER" id="PTHR43133:SF58">
    <property type="entry name" value="ECF RNA POLYMERASE SIGMA FACTOR SIGD"/>
    <property type="match status" value="1"/>
</dbReference>
<evidence type="ECO:0000313" key="9">
    <source>
        <dbReference type="Proteomes" id="UP000528964"/>
    </source>
</evidence>
<keyword evidence="5" id="KW-0804">Transcription</keyword>
<sequence length="183" mass="20502">MRHQERDWASWMKAAHAGDAASYRLLLEALTPFLRAVVRRRGASLGLDAADVEDVVQETLLAIHLKRGSWDPRQPVGPWVAAIARNKVIDAMRRRGRRINVPIEDFLETLPAPEPEGELSSREAERLIDVLKGRQHEVVKSITIDGEDIRGTAERLQMSEGAVRVALHRGLAALSAAYRSFRE</sequence>
<dbReference type="AlphaFoldDB" id="A0A7W6D2K0"/>
<evidence type="ECO:0000256" key="3">
    <source>
        <dbReference type="ARBA" id="ARBA00023082"/>
    </source>
</evidence>
<dbReference type="GO" id="GO:0016987">
    <property type="term" value="F:sigma factor activity"/>
    <property type="evidence" value="ECO:0007669"/>
    <property type="project" value="UniProtKB-KW"/>
</dbReference>
<dbReference type="PANTHER" id="PTHR43133">
    <property type="entry name" value="RNA POLYMERASE ECF-TYPE SIGMA FACTO"/>
    <property type="match status" value="1"/>
</dbReference>
<organism evidence="8 9">
    <name type="scientific">Hansschlegelia beijingensis</name>
    <dbReference type="NCBI Taxonomy" id="1133344"/>
    <lineage>
        <taxon>Bacteria</taxon>
        <taxon>Pseudomonadati</taxon>
        <taxon>Pseudomonadota</taxon>
        <taxon>Alphaproteobacteria</taxon>
        <taxon>Hyphomicrobiales</taxon>
        <taxon>Methylopilaceae</taxon>
        <taxon>Hansschlegelia</taxon>
    </lineage>
</organism>
<dbReference type="GO" id="GO:0006352">
    <property type="term" value="P:DNA-templated transcription initiation"/>
    <property type="evidence" value="ECO:0007669"/>
    <property type="project" value="InterPro"/>
</dbReference>
<dbReference type="Pfam" id="PF04542">
    <property type="entry name" value="Sigma70_r2"/>
    <property type="match status" value="1"/>
</dbReference>
<keyword evidence="3" id="KW-0731">Sigma factor</keyword>
<protein>
    <submittedName>
        <fullName evidence="8">RNA polymerase sigma-70 factor (ECF subfamily)</fullName>
    </submittedName>
</protein>
<evidence type="ECO:0000256" key="1">
    <source>
        <dbReference type="ARBA" id="ARBA00010641"/>
    </source>
</evidence>
<evidence type="ECO:0000256" key="5">
    <source>
        <dbReference type="ARBA" id="ARBA00023163"/>
    </source>
</evidence>
<name>A0A7W6D2K0_9HYPH</name>
<dbReference type="NCBIfam" id="TIGR02937">
    <property type="entry name" value="sigma70-ECF"/>
    <property type="match status" value="1"/>
</dbReference>
<evidence type="ECO:0000259" key="7">
    <source>
        <dbReference type="Pfam" id="PF08281"/>
    </source>
</evidence>
<dbReference type="Proteomes" id="UP000528964">
    <property type="component" value="Unassembled WGS sequence"/>
</dbReference>
<accession>A0A7W6D2K0</accession>
<dbReference type="Pfam" id="PF08281">
    <property type="entry name" value="Sigma70_r4_2"/>
    <property type="match status" value="1"/>
</dbReference>
<dbReference type="RefSeq" id="WP_183396573.1">
    <property type="nucleotide sequence ID" value="NZ_JACIDR010000007.1"/>
</dbReference>
<dbReference type="EMBL" id="JACIDR010000007">
    <property type="protein sequence ID" value="MBB3974724.1"/>
    <property type="molecule type" value="Genomic_DNA"/>
</dbReference>
<feature type="domain" description="RNA polymerase sigma-70 region 2" evidence="6">
    <location>
        <begin position="26"/>
        <end position="98"/>
    </location>
</feature>
<dbReference type="InterPro" id="IPR014284">
    <property type="entry name" value="RNA_pol_sigma-70_dom"/>
</dbReference>